<evidence type="ECO:0000256" key="5">
    <source>
        <dbReference type="ARBA" id="ARBA00023004"/>
    </source>
</evidence>
<comment type="similarity">
    <text evidence="1">Belongs to the TfdA dioxygenase family.</text>
</comment>
<evidence type="ECO:0000256" key="4">
    <source>
        <dbReference type="ARBA" id="ARBA00023002"/>
    </source>
</evidence>
<feature type="domain" description="TauD/TfdA-like" evidence="6">
    <location>
        <begin position="11"/>
        <end position="252"/>
    </location>
</feature>
<proteinExistence type="inferred from homology"/>
<evidence type="ECO:0000313" key="8">
    <source>
        <dbReference type="Proteomes" id="UP000036313"/>
    </source>
</evidence>
<dbReference type="PANTHER" id="PTHR30468">
    <property type="entry name" value="ALPHA-KETOGLUTARATE-DEPENDENT SULFONATE DIOXYGENASE"/>
    <property type="match status" value="1"/>
</dbReference>
<evidence type="ECO:0000313" key="7">
    <source>
        <dbReference type="EMBL" id="KMO69434.1"/>
    </source>
</evidence>
<dbReference type="InterPro" id="IPR051323">
    <property type="entry name" value="AtsK-like"/>
</dbReference>
<evidence type="ECO:0000259" key="6">
    <source>
        <dbReference type="Pfam" id="PF02668"/>
    </source>
</evidence>
<protein>
    <submittedName>
        <fullName evidence="7">Putative dioxygenase</fullName>
        <ecNumber evidence="7">1.-.-.-</ecNumber>
    </submittedName>
</protein>
<dbReference type="InterPro" id="IPR042098">
    <property type="entry name" value="TauD-like_sf"/>
</dbReference>
<reference evidence="7 8" key="1">
    <citation type="journal article" date="2015" name="Genome Biol. Evol.">
        <title>Characterization of Three Mycobacterium spp. with Potential Use in Bioremediation by Genome Sequencing and Comparative Genomics.</title>
        <authorList>
            <person name="Das S."/>
            <person name="Pettersson B.M."/>
            <person name="Behra P.R."/>
            <person name="Ramesh M."/>
            <person name="Dasgupta S."/>
            <person name="Bhattacharya A."/>
            <person name="Kirsebom L.A."/>
        </authorList>
    </citation>
    <scope>NUCLEOTIDE SEQUENCE [LARGE SCALE GENOMIC DNA]</scope>
    <source>
        <strain evidence="7 8">DSM 44075</strain>
    </source>
</reference>
<evidence type="ECO:0000256" key="2">
    <source>
        <dbReference type="ARBA" id="ARBA00022723"/>
    </source>
</evidence>
<keyword evidence="3 7" id="KW-0223">Dioxygenase</keyword>
<name>A0A0J6VGM7_9MYCO</name>
<dbReference type="GO" id="GO:0000908">
    <property type="term" value="F:taurine dioxygenase activity"/>
    <property type="evidence" value="ECO:0007669"/>
    <property type="project" value="TreeGrafter"/>
</dbReference>
<dbReference type="EMBL" id="JYNU01000057">
    <property type="protein sequence ID" value="KMO69434.1"/>
    <property type="molecule type" value="Genomic_DNA"/>
</dbReference>
<dbReference type="AlphaFoldDB" id="A0A0J6VGM7"/>
<dbReference type="Proteomes" id="UP000036313">
    <property type="component" value="Unassembled WGS sequence"/>
</dbReference>
<dbReference type="SUPFAM" id="SSF51197">
    <property type="entry name" value="Clavaminate synthase-like"/>
    <property type="match status" value="1"/>
</dbReference>
<keyword evidence="5" id="KW-0408">Iron</keyword>
<dbReference type="RefSeq" id="WP_048425089.1">
    <property type="nucleotide sequence ID" value="NZ_JYNU01000057.1"/>
</dbReference>
<dbReference type="Pfam" id="PF02668">
    <property type="entry name" value="TauD"/>
    <property type="match status" value="1"/>
</dbReference>
<gene>
    <name evidence="7" type="ORF">MOBUDSM44075_04860</name>
</gene>
<accession>A0A0J6VGM7</accession>
<dbReference type="GO" id="GO:0005737">
    <property type="term" value="C:cytoplasm"/>
    <property type="evidence" value="ECO:0007669"/>
    <property type="project" value="TreeGrafter"/>
</dbReference>
<dbReference type="PANTHER" id="PTHR30468:SF1">
    <property type="entry name" value="ALPHA-KETOGLUTARATE-DEPENDENT SULFONATE DIOXYGENASE"/>
    <property type="match status" value="1"/>
</dbReference>
<keyword evidence="4 7" id="KW-0560">Oxidoreductase</keyword>
<dbReference type="GO" id="GO:0046872">
    <property type="term" value="F:metal ion binding"/>
    <property type="evidence" value="ECO:0007669"/>
    <property type="project" value="UniProtKB-KW"/>
</dbReference>
<organism evidence="7 8">
    <name type="scientific">Mycolicibacterium obuense</name>
    <dbReference type="NCBI Taxonomy" id="1807"/>
    <lineage>
        <taxon>Bacteria</taxon>
        <taxon>Bacillati</taxon>
        <taxon>Actinomycetota</taxon>
        <taxon>Actinomycetes</taxon>
        <taxon>Mycobacteriales</taxon>
        <taxon>Mycobacteriaceae</taxon>
        <taxon>Mycolicibacterium</taxon>
    </lineage>
</organism>
<evidence type="ECO:0000256" key="3">
    <source>
        <dbReference type="ARBA" id="ARBA00022964"/>
    </source>
</evidence>
<evidence type="ECO:0000256" key="1">
    <source>
        <dbReference type="ARBA" id="ARBA00005896"/>
    </source>
</evidence>
<sequence>MTLEVSTRDPVGAQVRGVAVGPLNPAVASQLRALLAVHGVLVLPDQHVDDDAFVQFLKSFGTLVFTTGETPVPAAPQLNVITNVGRTRTPRSSFHVDTSYLRNPPAYTALRAVTVPERGGQTLFTNQYTAYATLPRQLQAQIRNRVVTHVVTGLDLDGDAETSARHPLALRHPLTGRTALYLSTRERCRDISGMAPDDAEQLIDDLLTHSTQPDNVFRHAWRPHDVVIWDNRCVMHKADHSGVVGDRVMHRGTVLDGARWG</sequence>
<comment type="caution">
    <text evidence="7">The sequence shown here is derived from an EMBL/GenBank/DDBJ whole genome shotgun (WGS) entry which is preliminary data.</text>
</comment>
<dbReference type="GO" id="GO:0006790">
    <property type="term" value="P:sulfur compound metabolic process"/>
    <property type="evidence" value="ECO:0007669"/>
    <property type="project" value="TreeGrafter"/>
</dbReference>
<keyword evidence="2" id="KW-0479">Metal-binding</keyword>
<dbReference type="Gene3D" id="3.60.130.10">
    <property type="entry name" value="Clavaminate synthase-like"/>
    <property type="match status" value="1"/>
</dbReference>
<dbReference type="PATRIC" id="fig|1807.14.peg.4897"/>
<dbReference type="InterPro" id="IPR003819">
    <property type="entry name" value="TauD/TfdA-like"/>
</dbReference>
<dbReference type="EC" id="1.-.-.-" evidence="7"/>